<feature type="domain" description="Luciferase-like" evidence="2">
    <location>
        <begin position="30"/>
        <end position="311"/>
    </location>
</feature>
<evidence type="ECO:0000313" key="3">
    <source>
        <dbReference type="EMBL" id="PSN89857.1"/>
    </source>
</evidence>
<accession>A0A2R6AU09</accession>
<dbReference type="PANTHER" id="PTHR43244:SF1">
    <property type="entry name" value="5,10-METHYLENETETRAHYDROMETHANOPTERIN REDUCTASE"/>
    <property type="match status" value="1"/>
</dbReference>
<sequence>MRASGNKYILAVVDLSVLNVGIGFDWRGANLQAMARIARGAEEFGYDVVWVPEAWGVEAFSSIAHILTITGRVKVGAGIVNVYSRSATLIGMGSVTLNQIAPERFILGLGVSGRGLIERWHGLKFTDPLTRVVEYLEVIRKTASGERVDYAGKHLNLGGFRLFTQPLTKPLEVYLAALGDRSLKLAAEHFDGSILTMYPASKLNHALNITTSLNPNKRVYLFQPVALNTINNTPEGMRQIVRTIVFYVASMGDYYHRNLSRLGFESVVEKIRVEYGAGRRDEAIKAAEPLVDELALVGAPREVAEKLEAYPKQVTPVLMFKAENPEDVDIALKTMGALSEELRALKGR</sequence>
<dbReference type="Pfam" id="PF00296">
    <property type="entry name" value="Bac_luciferase"/>
    <property type="match status" value="1"/>
</dbReference>
<dbReference type="InterPro" id="IPR036661">
    <property type="entry name" value="Luciferase-like_sf"/>
</dbReference>
<dbReference type="InterPro" id="IPR050564">
    <property type="entry name" value="F420-G6PD/mer"/>
</dbReference>
<evidence type="ECO:0000313" key="4">
    <source>
        <dbReference type="Proteomes" id="UP000240490"/>
    </source>
</evidence>
<dbReference type="Proteomes" id="UP000240490">
    <property type="component" value="Unassembled WGS sequence"/>
</dbReference>
<dbReference type="InterPro" id="IPR011251">
    <property type="entry name" value="Luciferase-like_dom"/>
</dbReference>
<evidence type="ECO:0000256" key="1">
    <source>
        <dbReference type="ARBA" id="ARBA00023002"/>
    </source>
</evidence>
<name>A0A2R6AU09_9ARCH</name>
<dbReference type="EMBL" id="NEXJ01000106">
    <property type="protein sequence ID" value="PSN89857.1"/>
    <property type="molecule type" value="Genomic_DNA"/>
</dbReference>
<dbReference type="CDD" id="cd01097">
    <property type="entry name" value="Tetrahydromethanopterin_reductase"/>
    <property type="match status" value="1"/>
</dbReference>
<dbReference type="SUPFAM" id="SSF51679">
    <property type="entry name" value="Bacterial luciferase-like"/>
    <property type="match status" value="1"/>
</dbReference>
<dbReference type="AlphaFoldDB" id="A0A2R6AU09"/>
<keyword evidence="1" id="KW-0560">Oxidoreductase</keyword>
<organism evidence="3 4">
    <name type="scientific">Candidatus Marsarchaeota G2 archaeon ECH_B_SAG-M15</name>
    <dbReference type="NCBI Taxonomy" id="1978162"/>
    <lineage>
        <taxon>Archaea</taxon>
        <taxon>Candidatus Marsarchaeota</taxon>
        <taxon>Candidatus Marsarchaeota group 2</taxon>
    </lineage>
</organism>
<evidence type="ECO:0000259" key="2">
    <source>
        <dbReference type="Pfam" id="PF00296"/>
    </source>
</evidence>
<dbReference type="Gene3D" id="3.20.20.30">
    <property type="entry name" value="Luciferase-like domain"/>
    <property type="match status" value="1"/>
</dbReference>
<dbReference type="PANTHER" id="PTHR43244">
    <property type="match status" value="1"/>
</dbReference>
<proteinExistence type="predicted"/>
<dbReference type="GO" id="GO:0016705">
    <property type="term" value="F:oxidoreductase activity, acting on paired donors, with incorporation or reduction of molecular oxygen"/>
    <property type="evidence" value="ECO:0007669"/>
    <property type="project" value="InterPro"/>
</dbReference>
<protein>
    <recommendedName>
        <fullName evidence="2">Luciferase-like domain-containing protein</fullName>
    </recommendedName>
</protein>
<gene>
    <name evidence="3" type="ORF">B9Q08_06125</name>
</gene>
<comment type="caution">
    <text evidence="3">The sequence shown here is derived from an EMBL/GenBank/DDBJ whole genome shotgun (WGS) entry which is preliminary data.</text>
</comment>
<reference evidence="3 4" key="1">
    <citation type="submission" date="2017-04" db="EMBL/GenBank/DDBJ databases">
        <title>Novel microbial lineages endemic to geothermal iron-oxide mats fill important gaps in the evolutionary history of Archaea.</title>
        <authorList>
            <person name="Jay Z.J."/>
            <person name="Beam J.P."/>
            <person name="Dlakic M."/>
            <person name="Rusch D.B."/>
            <person name="Kozubal M.A."/>
            <person name="Inskeep W.P."/>
        </authorList>
    </citation>
    <scope>NUCLEOTIDE SEQUENCE [LARGE SCALE GENOMIC DNA]</scope>
    <source>
        <strain evidence="3">ECH_B_SAG-M15</strain>
    </source>
</reference>